<evidence type="ECO:0000256" key="1">
    <source>
        <dbReference type="ARBA" id="ARBA00004651"/>
    </source>
</evidence>
<feature type="transmembrane region" description="Helical" evidence="7">
    <location>
        <begin position="181"/>
        <end position="206"/>
    </location>
</feature>
<keyword evidence="10" id="KW-1185">Reference proteome</keyword>
<feature type="transmembrane region" description="Helical" evidence="7">
    <location>
        <begin position="141"/>
        <end position="160"/>
    </location>
</feature>
<feature type="transmembrane region" description="Helical" evidence="7">
    <location>
        <begin position="107"/>
        <end position="129"/>
    </location>
</feature>
<dbReference type="AlphaFoldDB" id="A0A178A7V1"/>
<dbReference type="SUPFAM" id="SSF161098">
    <property type="entry name" value="MetI-like"/>
    <property type="match status" value="1"/>
</dbReference>
<dbReference type="GO" id="GO:0005886">
    <property type="term" value="C:plasma membrane"/>
    <property type="evidence" value="ECO:0007669"/>
    <property type="project" value="UniProtKB-SubCell"/>
</dbReference>
<dbReference type="PROSITE" id="PS50928">
    <property type="entry name" value="ABC_TM1"/>
    <property type="match status" value="1"/>
</dbReference>
<dbReference type="CDD" id="cd06261">
    <property type="entry name" value="TM_PBP2"/>
    <property type="match status" value="1"/>
</dbReference>
<keyword evidence="2 7" id="KW-0813">Transport</keyword>
<dbReference type="EMBL" id="LDJR01000011">
    <property type="protein sequence ID" value="OAK75540.1"/>
    <property type="molecule type" value="Genomic_DNA"/>
</dbReference>
<proteinExistence type="inferred from homology"/>
<organism evidence="9 10">
    <name type="scientific">Lederbergia galactosidilytica</name>
    <dbReference type="NCBI Taxonomy" id="217031"/>
    <lineage>
        <taxon>Bacteria</taxon>
        <taxon>Bacillati</taxon>
        <taxon>Bacillota</taxon>
        <taxon>Bacilli</taxon>
        <taxon>Bacillales</taxon>
        <taxon>Bacillaceae</taxon>
        <taxon>Lederbergia</taxon>
    </lineage>
</organism>
<feature type="domain" description="ABC transmembrane type-1" evidence="8">
    <location>
        <begin position="70"/>
        <end position="260"/>
    </location>
</feature>
<feature type="transmembrane region" description="Helical" evidence="7">
    <location>
        <begin position="239"/>
        <end position="260"/>
    </location>
</feature>
<evidence type="ECO:0000313" key="9">
    <source>
        <dbReference type="EMBL" id="OAK75540.1"/>
    </source>
</evidence>
<gene>
    <name evidence="9" type="ORF">ABB05_02240</name>
</gene>
<comment type="caution">
    <text evidence="9">The sequence shown here is derived from an EMBL/GenBank/DDBJ whole genome shotgun (WGS) entry which is preliminary data.</text>
</comment>
<dbReference type="PATRIC" id="fig|217031.6.peg.489"/>
<dbReference type="STRING" id="217031.ABB05_02240"/>
<protein>
    <submittedName>
        <fullName evidence="9">Sugar ABC transporter permease</fullName>
    </submittedName>
</protein>
<dbReference type="Gene3D" id="1.10.3720.10">
    <property type="entry name" value="MetI-like"/>
    <property type="match status" value="1"/>
</dbReference>
<evidence type="ECO:0000256" key="5">
    <source>
        <dbReference type="ARBA" id="ARBA00022989"/>
    </source>
</evidence>
<evidence type="ECO:0000256" key="3">
    <source>
        <dbReference type="ARBA" id="ARBA00022475"/>
    </source>
</evidence>
<dbReference type="Pfam" id="PF00528">
    <property type="entry name" value="BPD_transp_1"/>
    <property type="match status" value="1"/>
</dbReference>
<evidence type="ECO:0000256" key="4">
    <source>
        <dbReference type="ARBA" id="ARBA00022692"/>
    </source>
</evidence>
<evidence type="ECO:0000256" key="2">
    <source>
        <dbReference type="ARBA" id="ARBA00022448"/>
    </source>
</evidence>
<keyword evidence="5 7" id="KW-1133">Transmembrane helix</keyword>
<sequence length="274" mass="31086">MIARQRSKKIGLIVLGIFLSLFWFYPFYLVIVNSFKTKSEIFANTLGLPTEGTLENYTEAFIALDFVKSFFNSLFITVSSIFLICIVTSMAAYALSRRQGKTSSAIYFLFAICMLIPFQSIMIPLVPIFGSFDMLNRAGLIIMYLGLGSSLAVFLYFGALRGIPMALDEAAIMDGCNRFQIYWHIILPMLKSTTVTVIVLNAIWFWNDYLLPSLVINKQGMYTIPLKMFYFFGEYSKQWHLALAALVIAIIPIILVYMFLQKYIIKGISEGAVK</sequence>
<dbReference type="InterPro" id="IPR000515">
    <property type="entry name" value="MetI-like"/>
</dbReference>
<comment type="similarity">
    <text evidence="7">Belongs to the binding-protein-dependent transport system permease family.</text>
</comment>
<dbReference type="GO" id="GO:0055085">
    <property type="term" value="P:transmembrane transport"/>
    <property type="evidence" value="ECO:0007669"/>
    <property type="project" value="InterPro"/>
</dbReference>
<name>A0A178A7V1_9BACI</name>
<feature type="transmembrane region" description="Helical" evidence="7">
    <location>
        <begin position="12"/>
        <end position="31"/>
    </location>
</feature>
<feature type="transmembrane region" description="Helical" evidence="7">
    <location>
        <begin position="74"/>
        <end position="95"/>
    </location>
</feature>
<comment type="subcellular location">
    <subcellularLocation>
        <location evidence="1 7">Cell membrane</location>
        <topology evidence="1 7">Multi-pass membrane protein</topology>
    </subcellularLocation>
</comment>
<dbReference type="PANTHER" id="PTHR43744:SF3">
    <property type="entry name" value="LACTOSE TRANSPORT SYSTEM PERMEASE PROTEIN LACG"/>
    <property type="match status" value="1"/>
</dbReference>
<dbReference type="InterPro" id="IPR035906">
    <property type="entry name" value="MetI-like_sf"/>
</dbReference>
<dbReference type="PANTHER" id="PTHR43744">
    <property type="entry name" value="ABC TRANSPORTER PERMEASE PROTEIN MG189-RELATED-RELATED"/>
    <property type="match status" value="1"/>
</dbReference>
<dbReference type="Proteomes" id="UP000077881">
    <property type="component" value="Unassembled WGS sequence"/>
</dbReference>
<keyword evidence="4 7" id="KW-0812">Transmembrane</keyword>
<dbReference type="OrthoDB" id="9772609at2"/>
<evidence type="ECO:0000256" key="7">
    <source>
        <dbReference type="RuleBase" id="RU363032"/>
    </source>
</evidence>
<evidence type="ECO:0000259" key="8">
    <source>
        <dbReference type="PROSITE" id="PS50928"/>
    </source>
</evidence>
<keyword evidence="6 7" id="KW-0472">Membrane</keyword>
<evidence type="ECO:0000313" key="10">
    <source>
        <dbReference type="Proteomes" id="UP000077881"/>
    </source>
</evidence>
<keyword evidence="3" id="KW-1003">Cell membrane</keyword>
<dbReference type="RefSeq" id="WP_064467601.1">
    <property type="nucleotide sequence ID" value="NZ_LDJR01000011.1"/>
</dbReference>
<accession>A0A178A7V1</accession>
<reference evidence="9 10" key="1">
    <citation type="submission" date="2015-05" db="EMBL/GenBank/DDBJ databases">
        <title>Comparison of genome.</title>
        <authorList>
            <person name="Zheng Z."/>
            <person name="Sun M."/>
        </authorList>
    </citation>
    <scope>NUCLEOTIDE SEQUENCE [LARGE SCALE GENOMIC DNA]</scope>
    <source>
        <strain evidence="9 10">G25-74</strain>
    </source>
</reference>
<evidence type="ECO:0000256" key="6">
    <source>
        <dbReference type="ARBA" id="ARBA00023136"/>
    </source>
</evidence>